<name>A0A645JK04_9ZZZZ</name>
<reference evidence="1" key="1">
    <citation type="submission" date="2019-08" db="EMBL/GenBank/DDBJ databases">
        <authorList>
            <person name="Kucharzyk K."/>
            <person name="Murdoch R.W."/>
            <person name="Higgins S."/>
            <person name="Loffler F."/>
        </authorList>
    </citation>
    <scope>NUCLEOTIDE SEQUENCE</scope>
</reference>
<organism evidence="1">
    <name type="scientific">bioreactor metagenome</name>
    <dbReference type="NCBI Taxonomy" id="1076179"/>
    <lineage>
        <taxon>unclassified sequences</taxon>
        <taxon>metagenomes</taxon>
        <taxon>ecological metagenomes</taxon>
    </lineage>
</organism>
<comment type="caution">
    <text evidence="1">The sequence shown here is derived from an EMBL/GenBank/DDBJ whole genome shotgun (WGS) entry which is preliminary data.</text>
</comment>
<dbReference type="AlphaFoldDB" id="A0A645JK04"/>
<accession>A0A645JK04</accession>
<sequence>MAAAVGEEHRALDGVQLAHDRRTAFGQAALVQALSKHPLPFWGGLFALL</sequence>
<gene>
    <name evidence="1" type="ORF">SDC9_211336</name>
</gene>
<protein>
    <submittedName>
        <fullName evidence="1">Uncharacterized protein</fullName>
    </submittedName>
</protein>
<proteinExistence type="predicted"/>
<evidence type="ECO:0000313" key="1">
    <source>
        <dbReference type="EMBL" id="MPN63572.1"/>
    </source>
</evidence>
<dbReference type="EMBL" id="VSSQ01143186">
    <property type="protein sequence ID" value="MPN63572.1"/>
    <property type="molecule type" value="Genomic_DNA"/>
</dbReference>